<dbReference type="InterPro" id="IPR026588">
    <property type="entry name" value="Choice_anch_A"/>
</dbReference>
<gene>
    <name evidence="2" type="ORF">F7O84_05110</name>
</gene>
<keyword evidence="3" id="KW-1185">Reference proteome</keyword>
<comment type="caution">
    <text evidence="2">The sequence shown here is derived from an EMBL/GenBank/DDBJ whole genome shotgun (WGS) entry which is preliminary data.</text>
</comment>
<evidence type="ECO:0000259" key="1">
    <source>
        <dbReference type="Pfam" id="PF20597"/>
    </source>
</evidence>
<organism evidence="2 3">
    <name type="scientific">Candidatus Galacturonatibacter soehngenii</name>
    <dbReference type="NCBI Taxonomy" id="2307010"/>
    <lineage>
        <taxon>Bacteria</taxon>
        <taxon>Bacillati</taxon>
        <taxon>Bacillota</taxon>
        <taxon>Clostridia</taxon>
        <taxon>Lachnospirales</taxon>
        <taxon>Lachnospiraceae</taxon>
        <taxon>Candidatus Galacturonatibacter</taxon>
    </lineage>
</organism>
<dbReference type="Proteomes" id="UP000461768">
    <property type="component" value="Unassembled WGS sequence"/>
</dbReference>
<proteinExistence type="predicted"/>
<accession>A0A7V7QM97</accession>
<protein>
    <submittedName>
        <fullName evidence="2">Choice-of-anchor A family protein</fullName>
    </submittedName>
</protein>
<dbReference type="EMBL" id="WAGX01000004">
    <property type="protein sequence ID" value="KAB1439765.1"/>
    <property type="molecule type" value="Genomic_DNA"/>
</dbReference>
<dbReference type="NCBIfam" id="TIGR04215">
    <property type="entry name" value="choice_anch_A"/>
    <property type="match status" value="1"/>
</dbReference>
<dbReference type="OrthoDB" id="1878783at2"/>
<feature type="domain" description="Choice-of-anchor A" evidence="1">
    <location>
        <begin position="30"/>
        <end position="330"/>
    </location>
</feature>
<dbReference type="Pfam" id="PF20597">
    <property type="entry name" value="pAdhesive_15"/>
    <property type="match status" value="1"/>
</dbReference>
<sequence>MDNTMYDTQDNSIVGIPYQNINWRDIDGQPFGQASAFNMFVLGDANNIVDVEGAVAIGGSFYSPRGFSVGFQRGNNPTSIGFSPDLARFITGNVTSTKGPLVVIGHAISNGSFQAGLGSTYYIGNDDSDGQMDQLKQLYQARGGSPYWTPSDKGEYYLIPSYDVPRVIPASRISADLPAFFQNARTSLVNYRNCISQLASNGTITSNSHEWILTGTDPTQNIFTIDVSPNGLINKGIRFNVPRGSLAIVRLKTGPHAHLQYGVYGDKSMANHTLYVFEDATNIHMEKSSDIWGSILAPQAMFHGHPTGGHVSGNAALGGFAVNPNSGFEFHFYPFVGGVICGETLPVEEVIETPSPVPSPPEMPMPTPVPTQPTQPCPTCPEPEPCPVQLPCPEPAPCPVAPPCPEPPPCPVAPPCPTCPEPCPVAAPCPTCPEPEPCPVAPPCPTCPTCPEPEPCPVAAPCPTCPEPAPCPTCPEPAPCPMCPEPPPCPTCPECPACPVCPEQKEETQREPMGIPIPFPVPIPIRSKPIECPKCEECLVTAGMITGCICGCECHRSHEWDVMLYQMLDGKKVMVSCSTICHMECFEFKVSYEGTYILKICPAKRTFFSPACRPKVKLTNIGVANFIIE</sequence>
<name>A0A7V7QM97_9FIRM</name>
<reference evidence="2 3" key="1">
    <citation type="submission" date="2019-09" db="EMBL/GenBank/DDBJ databases">
        <authorList>
            <person name="Valk L.C."/>
        </authorList>
    </citation>
    <scope>NUCLEOTIDE SEQUENCE [LARGE SCALE GENOMIC DNA]</scope>
    <source>
        <strain evidence="2">GalUA</strain>
    </source>
</reference>
<evidence type="ECO:0000313" key="3">
    <source>
        <dbReference type="Proteomes" id="UP000461768"/>
    </source>
</evidence>
<evidence type="ECO:0000313" key="2">
    <source>
        <dbReference type="EMBL" id="KAB1439765.1"/>
    </source>
</evidence>
<reference evidence="2 3" key="2">
    <citation type="submission" date="2020-02" db="EMBL/GenBank/DDBJ databases">
        <title>Candidatus Galacturonibacter soehngenii shows hetero-acetogenic catabolism of galacturonic acid but lacks a canonical carbon monoxide dehydrogenase/acetyl-CoA synthase complex.</title>
        <authorList>
            <person name="Diender M."/>
            <person name="Stouten G.R."/>
            <person name="Petersen J.F."/>
            <person name="Nielsen P.H."/>
            <person name="Dueholm M.S."/>
            <person name="Pronk J.T."/>
            <person name="Van Loosdrecht M.C.M."/>
        </authorList>
    </citation>
    <scope>NUCLEOTIDE SEQUENCE [LARGE SCALE GENOMIC DNA]</scope>
    <source>
        <strain evidence="2">GalUA</strain>
    </source>
</reference>
<dbReference type="RefSeq" id="WP_151142603.1">
    <property type="nucleotide sequence ID" value="NZ_WAGX01000004.1"/>
</dbReference>
<dbReference type="AlphaFoldDB" id="A0A7V7QM97"/>